<name>A0A0C2XCX4_HEBCY</name>
<feature type="compositionally biased region" description="Acidic residues" evidence="1">
    <location>
        <begin position="153"/>
        <end position="164"/>
    </location>
</feature>
<sequence length="459" mass="51004">MPPRRLPVHEPEEEEEEEESGTDDDQMHLVAQVVVQLQYTVTVDKGKGTASKSKATKKKVETKTKDFPFTFEATQANYLTFLSTLLEKHRHAKFTPVTTQTRFTIKAIVPPNKAKKDAIDVDNFSEYERMAKKVIEEKPSKFFVFVNLDDDASESDDDNESDGVQDDKKRDDERAIARNRVLLEKEYANPADSGYTYVGVNGEKFPLTPAMLNEWSRAMTDGEVSRFNPPNTAAFDPQMRQRSLFQRPPSSTVTSAATSSEASPPLAQASELLREVRKLFGPPSISRRSSSAPPTSPSHNESFGPDVLPFIGEQLLVNCGLTMGDAVRLKRGASSWWASPDAKRRRLHDQPQPQGNFCEPTYHLRFEKRFVDGGSASVFGSGLVPGENHRHRQFTWYFYNEATETVERVPDGFIPTIDPATLEEEDTPYNPSPTPTPSSPGPSNVNANVSNVGEAAGGS</sequence>
<evidence type="ECO:0000313" key="2">
    <source>
        <dbReference type="EMBL" id="KIM35743.1"/>
    </source>
</evidence>
<feature type="region of interest" description="Disordered" evidence="1">
    <location>
        <begin position="412"/>
        <end position="459"/>
    </location>
</feature>
<feature type="compositionally biased region" description="Low complexity" evidence="1">
    <location>
        <begin position="282"/>
        <end position="293"/>
    </location>
</feature>
<evidence type="ECO:0000256" key="1">
    <source>
        <dbReference type="SAM" id="MobiDB-lite"/>
    </source>
</evidence>
<accession>A0A0C2XCX4</accession>
<organism evidence="2 3">
    <name type="scientific">Hebeloma cylindrosporum</name>
    <dbReference type="NCBI Taxonomy" id="76867"/>
    <lineage>
        <taxon>Eukaryota</taxon>
        <taxon>Fungi</taxon>
        <taxon>Dikarya</taxon>
        <taxon>Basidiomycota</taxon>
        <taxon>Agaricomycotina</taxon>
        <taxon>Agaricomycetes</taxon>
        <taxon>Agaricomycetidae</taxon>
        <taxon>Agaricales</taxon>
        <taxon>Agaricineae</taxon>
        <taxon>Hymenogastraceae</taxon>
        <taxon>Hebeloma</taxon>
    </lineage>
</organism>
<feature type="region of interest" description="Disordered" evidence="1">
    <location>
        <begin position="246"/>
        <end position="266"/>
    </location>
</feature>
<dbReference type="HOGENOM" id="CLU_033557_2_0_1"/>
<dbReference type="OrthoDB" id="3259884at2759"/>
<feature type="region of interest" description="Disordered" evidence="1">
    <location>
        <begin position="153"/>
        <end position="172"/>
    </location>
</feature>
<dbReference type="AlphaFoldDB" id="A0A0C2XCX4"/>
<dbReference type="Proteomes" id="UP000053424">
    <property type="component" value="Unassembled WGS sequence"/>
</dbReference>
<proteinExistence type="predicted"/>
<dbReference type="EMBL" id="KN831815">
    <property type="protein sequence ID" value="KIM35743.1"/>
    <property type="molecule type" value="Genomic_DNA"/>
</dbReference>
<keyword evidence="3" id="KW-1185">Reference proteome</keyword>
<evidence type="ECO:0000313" key="3">
    <source>
        <dbReference type="Proteomes" id="UP000053424"/>
    </source>
</evidence>
<feature type="compositionally biased region" description="Low complexity" evidence="1">
    <location>
        <begin position="248"/>
        <end position="265"/>
    </location>
</feature>
<feature type="compositionally biased region" description="Pro residues" evidence="1">
    <location>
        <begin position="430"/>
        <end position="440"/>
    </location>
</feature>
<feature type="compositionally biased region" description="Acidic residues" evidence="1">
    <location>
        <begin position="11"/>
        <end position="24"/>
    </location>
</feature>
<feature type="region of interest" description="Disordered" evidence="1">
    <location>
        <begin position="1"/>
        <end position="27"/>
    </location>
</feature>
<reference evidence="3" key="2">
    <citation type="submission" date="2015-01" db="EMBL/GenBank/DDBJ databases">
        <title>Evolutionary Origins and Diversification of the Mycorrhizal Mutualists.</title>
        <authorList>
            <consortium name="DOE Joint Genome Institute"/>
            <consortium name="Mycorrhizal Genomics Consortium"/>
            <person name="Kohler A."/>
            <person name="Kuo A."/>
            <person name="Nagy L.G."/>
            <person name="Floudas D."/>
            <person name="Copeland A."/>
            <person name="Barry K.W."/>
            <person name="Cichocki N."/>
            <person name="Veneault-Fourrey C."/>
            <person name="LaButti K."/>
            <person name="Lindquist E.A."/>
            <person name="Lipzen A."/>
            <person name="Lundell T."/>
            <person name="Morin E."/>
            <person name="Murat C."/>
            <person name="Riley R."/>
            <person name="Ohm R."/>
            <person name="Sun H."/>
            <person name="Tunlid A."/>
            <person name="Henrissat B."/>
            <person name="Grigoriev I.V."/>
            <person name="Hibbett D.S."/>
            <person name="Martin F."/>
        </authorList>
    </citation>
    <scope>NUCLEOTIDE SEQUENCE [LARGE SCALE GENOMIC DNA]</scope>
    <source>
        <strain evidence="3">h7</strain>
    </source>
</reference>
<feature type="region of interest" description="Disordered" evidence="1">
    <location>
        <begin position="282"/>
        <end position="304"/>
    </location>
</feature>
<protein>
    <submittedName>
        <fullName evidence="2">Uncharacterized protein</fullName>
    </submittedName>
</protein>
<reference evidence="2 3" key="1">
    <citation type="submission" date="2014-04" db="EMBL/GenBank/DDBJ databases">
        <authorList>
            <consortium name="DOE Joint Genome Institute"/>
            <person name="Kuo A."/>
            <person name="Gay G."/>
            <person name="Dore J."/>
            <person name="Kohler A."/>
            <person name="Nagy L.G."/>
            <person name="Floudas D."/>
            <person name="Copeland A."/>
            <person name="Barry K.W."/>
            <person name="Cichocki N."/>
            <person name="Veneault-Fourrey C."/>
            <person name="LaButti K."/>
            <person name="Lindquist E.A."/>
            <person name="Lipzen A."/>
            <person name="Lundell T."/>
            <person name="Morin E."/>
            <person name="Murat C."/>
            <person name="Sun H."/>
            <person name="Tunlid A."/>
            <person name="Henrissat B."/>
            <person name="Grigoriev I.V."/>
            <person name="Hibbett D.S."/>
            <person name="Martin F."/>
            <person name="Nordberg H.P."/>
            <person name="Cantor M.N."/>
            <person name="Hua S.X."/>
        </authorList>
    </citation>
    <scope>NUCLEOTIDE SEQUENCE [LARGE SCALE GENOMIC DNA]</scope>
    <source>
        <strain evidence="3">h7</strain>
    </source>
</reference>
<gene>
    <name evidence="2" type="ORF">M413DRAFT_14400</name>
</gene>